<accession>A0A8D1BKE5</accession>
<feature type="domain" description="L1 transposable element dsRBD-like" evidence="3">
    <location>
        <begin position="132"/>
        <end position="196"/>
    </location>
</feature>
<organism evidence="4 5">
    <name type="scientific">Sus scrofa</name>
    <name type="common">Pig</name>
    <dbReference type="NCBI Taxonomy" id="9823"/>
    <lineage>
        <taxon>Eukaryota</taxon>
        <taxon>Metazoa</taxon>
        <taxon>Chordata</taxon>
        <taxon>Craniata</taxon>
        <taxon>Vertebrata</taxon>
        <taxon>Euteleostomi</taxon>
        <taxon>Mammalia</taxon>
        <taxon>Eutheria</taxon>
        <taxon>Laurasiatheria</taxon>
        <taxon>Artiodactyla</taxon>
        <taxon>Suina</taxon>
        <taxon>Suidae</taxon>
        <taxon>Sus</taxon>
    </lineage>
</organism>
<dbReference type="Gene3D" id="3.30.250.20">
    <property type="entry name" value="L1 transposable element, C-terminal domain"/>
    <property type="match status" value="1"/>
</dbReference>
<dbReference type="Pfam" id="PF17490">
    <property type="entry name" value="Tnp_22_dsRBD"/>
    <property type="match status" value="1"/>
</dbReference>
<dbReference type="InterPro" id="IPR035300">
    <property type="entry name" value="L1_dsRBD"/>
</dbReference>
<evidence type="ECO:0000313" key="5">
    <source>
        <dbReference type="Proteomes" id="UP000694720"/>
    </source>
</evidence>
<dbReference type="Pfam" id="PF02994">
    <property type="entry name" value="Transposase_22"/>
    <property type="match status" value="1"/>
</dbReference>
<dbReference type="InterPro" id="IPR004244">
    <property type="entry name" value="Transposase_22"/>
</dbReference>
<dbReference type="AlphaFoldDB" id="A0A8D1BKE5"/>
<evidence type="ECO:0008006" key="6">
    <source>
        <dbReference type="Google" id="ProtNLM"/>
    </source>
</evidence>
<name>A0A8D1BKE5_PIG</name>
<evidence type="ECO:0000256" key="1">
    <source>
        <dbReference type="ARBA" id="ARBA00061640"/>
    </source>
</evidence>
<evidence type="ECO:0000313" key="4">
    <source>
        <dbReference type="Ensembl" id="ENSSSCP00035048888.1"/>
    </source>
</evidence>
<dbReference type="FunFam" id="3.30.70.1820:FF:000002">
    <property type="entry name" value="LINE-1 retrotransposable element ORF1 protein"/>
    <property type="match status" value="1"/>
</dbReference>
<dbReference type="Gene3D" id="1.20.5.390">
    <property type="entry name" value="L1 transposable element, trimerization domain"/>
    <property type="match status" value="1"/>
</dbReference>
<dbReference type="InterPro" id="IPR042566">
    <property type="entry name" value="L1_C"/>
</dbReference>
<dbReference type="Proteomes" id="UP000694720">
    <property type="component" value="Unplaced"/>
</dbReference>
<sequence length="198" mass="23437">DRLVEITDAEQKREKRLKTNEESLRELWDNVKCPNIRIIGVPEGQEREKRTEKIFQEIIAENFTDIGKEPLTQIQEAQRVPYKINPRRNTPRHILIKLTKIKDKEKILKAAREKKQITYKGTPIRLLADFSAETLWARREWHDILNVMKGKNLQPRLLYPARLSFGFQGEIITFTDKQKLREFSNTKPALPQILRELL</sequence>
<dbReference type="Ensembl" id="ENSSSCT00035111521.1">
    <property type="protein sequence ID" value="ENSSSCP00035048888.1"/>
    <property type="gene ID" value="ENSSSCG00035081144.1"/>
</dbReference>
<evidence type="ECO:0000259" key="3">
    <source>
        <dbReference type="Pfam" id="PF17490"/>
    </source>
</evidence>
<comment type="similarity">
    <text evidence="1">Belongs to the transposase 22 family.</text>
</comment>
<dbReference type="Gene3D" id="3.30.70.1820">
    <property type="entry name" value="L1 transposable element, RRM domain"/>
    <property type="match status" value="1"/>
</dbReference>
<feature type="domain" description="L1 transposable element RRM" evidence="2">
    <location>
        <begin position="34"/>
        <end position="129"/>
    </location>
</feature>
<evidence type="ECO:0000259" key="2">
    <source>
        <dbReference type="Pfam" id="PF02994"/>
    </source>
</evidence>
<proteinExistence type="inferred from homology"/>
<dbReference type="InterPro" id="IPR043636">
    <property type="entry name" value="L1_RRM_dom"/>
</dbReference>
<reference evidence="4" key="1">
    <citation type="submission" date="2025-08" db="UniProtKB">
        <authorList>
            <consortium name="Ensembl"/>
        </authorList>
    </citation>
    <scope>IDENTIFICATION</scope>
</reference>
<dbReference type="PANTHER" id="PTHR11505">
    <property type="entry name" value="L1 TRANSPOSABLE ELEMENT-RELATED"/>
    <property type="match status" value="1"/>
</dbReference>
<protein>
    <recommendedName>
        <fullName evidence="6">L1 transposable element RRM domain-containing protein</fullName>
    </recommendedName>
</protein>